<dbReference type="AlphaFoldDB" id="A0A4U5MSL8"/>
<accession>A0A4U5MSL8</accession>
<name>A0A4U5MSL8_STECR</name>
<reference evidence="1 2" key="1">
    <citation type="journal article" date="2015" name="Genome Biol.">
        <title>Comparative genomics of Steinernema reveals deeply conserved gene regulatory networks.</title>
        <authorList>
            <person name="Dillman A.R."/>
            <person name="Macchietto M."/>
            <person name="Porter C.F."/>
            <person name="Rogers A."/>
            <person name="Williams B."/>
            <person name="Antoshechkin I."/>
            <person name="Lee M.M."/>
            <person name="Goodwin Z."/>
            <person name="Lu X."/>
            <person name="Lewis E.E."/>
            <person name="Goodrich-Blair H."/>
            <person name="Stock S.P."/>
            <person name="Adams B.J."/>
            <person name="Sternberg P.W."/>
            <person name="Mortazavi A."/>
        </authorList>
    </citation>
    <scope>NUCLEOTIDE SEQUENCE [LARGE SCALE GENOMIC DNA]</scope>
    <source>
        <strain evidence="1 2">ALL</strain>
    </source>
</reference>
<gene>
    <name evidence="1" type="ORF">L596_019844</name>
</gene>
<organism evidence="1 2">
    <name type="scientific">Steinernema carpocapsae</name>
    <name type="common">Entomopathogenic nematode</name>
    <dbReference type="NCBI Taxonomy" id="34508"/>
    <lineage>
        <taxon>Eukaryota</taxon>
        <taxon>Metazoa</taxon>
        <taxon>Ecdysozoa</taxon>
        <taxon>Nematoda</taxon>
        <taxon>Chromadorea</taxon>
        <taxon>Rhabditida</taxon>
        <taxon>Tylenchina</taxon>
        <taxon>Panagrolaimomorpha</taxon>
        <taxon>Strongyloidoidea</taxon>
        <taxon>Steinernematidae</taxon>
        <taxon>Steinernema</taxon>
    </lineage>
</organism>
<keyword evidence="2" id="KW-1185">Reference proteome</keyword>
<evidence type="ECO:0000313" key="1">
    <source>
        <dbReference type="EMBL" id="TKR72393.1"/>
    </source>
</evidence>
<evidence type="ECO:0008006" key="3">
    <source>
        <dbReference type="Google" id="ProtNLM"/>
    </source>
</evidence>
<reference evidence="1 2" key="2">
    <citation type="journal article" date="2019" name="G3 (Bethesda)">
        <title>Hybrid Assembly of the Genome of the Entomopathogenic Nematode Steinernema carpocapsae Identifies the X-Chromosome.</title>
        <authorList>
            <person name="Serra L."/>
            <person name="Macchietto M."/>
            <person name="Macias-Munoz A."/>
            <person name="McGill C.J."/>
            <person name="Rodriguez I.M."/>
            <person name="Rodriguez B."/>
            <person name="Murad R."/>
            <person name="Mortazavi A."/>
        </authorList>
    </citation>
    <scope>NUCLEOTIDE SEQUENCE [LARGE SCALE GENOMIC DNA]</scope>
    <source>
        <strain evidence="1 2">ALL</strain>
    </source>
</reference>
<sequence length="303" mass="35313">MDLPFDFCEQISGLLPKDDLQVLSTVPNLFGYVAKIHIEKRIYLQLLIKTGAKPNTWQYIFCYKVGSKPVGHYDELKYVLELDLKYIRTVSISFYTSSYAYSMFPWILWSEDHDSTYIISHILSLAMLNVSPSVATFFMHQTGFEPLFDYVVTFKTLFKQLTLFHLGSATENYLDRHLENAPTETNMVKLIGDWPKTYQTVLKDHILSQNCKRFFCSIDGATQFDETDFEFLEAIFGKIQKVESFDLHFKARLSENWGKAETFRMDEQVRPNQEDEIEWVVNKHNICVNLSLGRVSVDSILRL</sequence>
<evidence type="ECO:0000313" key="2">
    <source>
        <dbReference type="Proteomes" id="UP000298663"/>
    </source>
</evidence>
<protein>
    <recommendedName>
        <fullName evidence="3">F-box domain-containing protein</fullName>
    </recommendedName>
</protein>
<dbReference type="EMBL" id="AZBU02000006">
    <property type="protein sequence ID" value="TKR72393.1"/>
    <property type="molecule type" value="Genomic_DNA"/>
</dbReference>
<comment type="caution">
    <text evidence="1">The sequence shown here is derived from an EMBL/GenBank/DDBJ whole genome shotgun (WGS) entry which is preliminary data.</text>
</comment>
<dbReference type="Proteomes" id="UP000298663">
    <property type="component" value="Unassembled WGS sequence"/>
</dbReference>
<proteinExistence type="predicted"/>